<protein>
    <submittedName>
        <fullName evidence="11">Peptide/nickel transport system permease protein</fullName>
    </submittedName>
</protein>
<keyword evidence="4 9" id="KW-0812">Transmembrane</keyword>
<dbReference type="Pfam" id="PF12911">
    <property type="entry name" value="OppC_N"/>
    <property type="match status" value="1"/>
</dbReference>
<evidence type="ECO:0000256" key="4">
    <source>
        <dbReference type="ARBA" id="ARBA00022692"/>
    </source>
</evidence>
<keyword evidence="3" id="KW-1003">Cell membrane</keyword>
<evidence type="ECO:0000256" key="8">
    <source>
        <dbReference type="ARBA" id="ARBA00023136"/>
    </source>
</evidence>
<comment type="caution">
    <text evidence="11">The sequence shown here is derived from an EMBL/GenBank/DDBJ whole genome shotgun (WGS) entry which is preliminary data.</text>
</comment>
<keyword evidence="12" id="KW-1185">Reference proteome</keyword>
<keyword evidence="5" id="KW-0571">Peptide transport</keyword>
<name>A0ABU0M409_9HYPH</name>
<evidence type="ECO:0000259" key="10">
    <source>
        <dbReference type="PROSITE" id="PS50928"/>
    </source>
</evidence>
<dbReference type="InterPro" id="IPR000515">
    <property type="entry name" value="MetI-like"/>
</dbReference>
<evidence type="ECO:0000256" key="2">
    <source>
        <dbReference type="ARBA" id="ARBA00022448"/>
    </source>
</evidence>
<keyword evidence="2 9" id="KW-0813">Transport</keyword>
<feature type="domain" description="ABC transmembrane type-1" evidence="10">
    <location>
        <begin position="78"/>
        <end position="274"/>
    </location>
</feature>
<feature type="transmembrane region" description="Helical" evidence="9">
    <location>
        <begin position="20"/>
        <end position="39"/>
    </location>
</feature>
<sequence length="296" mass="31737">MVRQLRALAAILRWRPLFAVGYVIVIAVAACAILAPWLAPYDPVTANPEAYLQPPSWQHWFGTDNTGMDIFSRILYAPRTDLTIALLGTGFSALIGIPLGAVVGYYEQRSRLRSAFSVAVMRSADVLQAFPVFVFAIALVAVFGQGIVSVVIAIAFVNIPIYLRLMRSQVLSIRGMRYVDAAFVAGASDFAILHRHILPNAIGAALAQLSINIGWSVLLTAGLSFVGAGVVAPTPEWGSMIATGFQNVTTGQWWPSVVPGIALGITVFGFALVGSSLEILADPAQMRLAVRRAEAR</sequence>
<comment type="subcellular location">
    <subcellularLocation>
        <location evidence="1 9">Cell membrane</location>
        <topology evidence="1 9">Multi-pass membrane protein</topology>
    </subcellularLocation>
</comment>
<evidence type="ECO:0000256" key="7">
    <source>
        <dbReference type="ARBA" id="ARBA00022989"/>
    </source>
</evidence>
<evidence type="ECO:0000256" key="1">
    <source>
        <dbReference type="ARBA" id="ARBA00004651"/>
    </source>
</evidence>
<evidence type="ECO:0000256" key="9">
    <source>
        <dbReference type="RuleBase" id="RU363032"/>
    </source>
</evidence>
<dbReference type="Gene3D" id="1.10.3720.10">
    <property type="entry name" value="MetI-like"/>
    <property type="match status" value="1"/>
</dbReference>
<evidence type="ECO:0000313" key="11">
    <source>
        <dbReference type="EMBL" id="MDQ0515673.1"/>
    </source>
</evidence>
<feature type="transmembrane region" description="Helical" evidence="9">
    <location>
        <begin position="82"/>
        <end position="106"/>
    </location>
</feature>
<keyword evidence="8 9" id="KW-0472">Membrane</keyword>
<comment type="similarity">
    <text evidence="9">Belongs to the binding-protein-dependent transport system permease family.</text>
</comment>
<dbReference type="Pfam" id="PF00528">
    <property type="entry name" value="BPD_transp_1"/>
    <property type="match status" value="1"/>
</dbReference>
<dbReference type="EMBL" id="JAUSWJ010000001">
    <property type="protein sequence ID" value="MDQ0515673.1"/>
    <property type="molecule type" value="Genomic_DNA"/>
</dbReference>
<dbReference type="PROSITE" id="PS51257">
    <property type="entry name" value="PROKAR_LIPOPROTEIN"/>
    <property type="match status" value="1"/>
</dbReference>
<dbReference type="PROSITE" id="PS50928">
    <property type="entry name" value="ABC_TM1"/>
    <property type="match status" value="1"/>
</dbReference>
<dbReference type="PANTHER" id="PTHR43386">
    <property type="entry name" value="OLIGOPEPTIDE TRANSPORT SYSTEM PERMEASE PROTEIN APPC"/>
    <property type="match status" value="1"/>
</dbReference>
<keyword evidence="6" id="KW-0653">Protein transport</keyword>
<evidence type="ECO:0000256" key="6">
    <source>
        <dbReference type="ARBA" id="ARBA00022927"/>
    </source>
</evidence>
<reference evidence="11 12" key="1">
    <citation type="submission" date="2023-07" db="EMBL/GenBank/DDBJ databases">
        <title>Genomic Encyclopedia of Type Strains, Phase IV (KMG-IV): sequencing the most valuable type-strain genomes for metagenomic binning, comparative biology and taxonomic classification.</title>
        <authorList>
            <person name="Goeker M."/>
        </authorList>
    </citation>
    <scope>NUCLEOTIDE SEQUENCE [LARGE SCALE GENOMIC DNA]</scope>
    <source>
        <strain evidence="11 12">B1-1</strain>
    </source>
</reference>
<proteinExistence type="inferred from homology"/>
<evidence type="ECO:0000256" key="3">
    <source>
        <dbReference type="ARBA" id="ARBA00022475"/>
    </source>
</evidence>
<keyword evidence="7 9" id="KW-1133">Transmembrane helix</keyword>
<feature type="transmembrane region" description="Helical" evidence="9">
    <location>
        <begin position="127"/>
        <end position="156"/>
    </location>
</feature>
<gene>
    <name evidence="11" type="ORF">QO015_001286</name>
</gene>
<dbReference type="Proteomes" id="UP001223743">
    <property type="component" value="Unassembled WGS sequence"/>
</dbReference>
<dbReference type="CDD" id="cd06261">
    <property type="entry name" value="TM_PBP2"/>
    <property type="match status" value="1"/>
</dbReference>
<accession>A0ABU0M409</accession>
<dbReference type="InterPro" id="IPR050366">
    <property type="entry name" value="BP-dependent_transpt_permease"/>
</dbReference>
<dbReference type="SUPFAM" id="SSF161098">
    <property type="entry name" value="MetI-like"/>
    <property type="match status" value="1"/>
</dbReference>
<dbReference type="InterPro" id="IPR025966">
    <property type="entry name" value="OppC_N"/>
</dbReference>
<feature type="transmembrane region" description="Helical" evidence="9">
    <location>
        <begin position="253"/>
        <end position="281"/>
    </location>
</feature>
<evidence type="ECO:0000313" key="12">
    <source>
        <dbReference type="Proteomes" id="UP001223743"/>
    </source>
</evidence>
<organism evidence="11 12">
    <name type="scientific">Kaistia geumhonensis</name>
    <dbReference type="NCBI Taxonomy" id="410839"/>
    <lineage>
        <taxon>Bacteria</taxon>
        <taxon>Pseudomonadati</taxon>
        <taxon>Pseudomonadota</taxon>
        <taxon>Alphaproteobacteria</taxon>
        <taxon>Hyphomicrobiales</taxon>
        <taxon>Kaistiaceae</taxon>
        <taxon>Kaistia</taxon>
    </lineage>
</organism>
<dbReference type="RefSeq" id="WP_266280702.1">
    <property type="nucleotide sequence ID" value="NZ_JAPKNF010000001.1"/>
</dbReference>
<evidence type="ECO:0000256" key="5">
    <source>
        <dbReference type="ARBA" id="ARBA00022856"/>
    </source>
</evidence>
<feature type="transmembrane region" description="Helical" evidence="9">
    <location>
        <begin position="213"/>
        <end position="233"/>
    </location>
</feature>
<dbReference type="InterPro" id="IPR035906">
    <property type="entry name" value="MetI-like_sf"/>
</dbReference>
<dbReference type="PANTHER" id="PTHR43386:SF1">
    <property type="entry name" value="D,D-DIPEPTIDE TRANSPORT SYSTEM PERMEASE PROTEIN DDPC-RELATED"/>
    <property type="match status" value="1"/>
</dbReference>